<evidence type="ECO:0000256" key="9">
    <source>
        <dbReference type="SAM" id="Phobius"/>
    </source>
</evidence>
<dbReference type="SMART" id="SM00387">
    <property type="entry name" value="HATPase_c"/>
    <property type="match status" value="1"/>
</dbReference>
<feature type="transmembrane region" description="Helical" evidence="9">
    <location>
        <begin position="87"/>
        <end position="108"/>
    </location>
</feature>
<keyword evidence="6 11" id="KW-0418">Kinase</keyword>
<reference evidence="12" key="1">
    <citation type="journal article" date="2019" name="Int. J. Syst. Evol. Microbiol.">
        <title>The Global Catalogue of Microorganisms (GCM) 10K type strain sequencing project: providing services to taxonomists for standard genome sequencing and annotation.</title>
        <authorList>
            <consortium name="The Broad Institute Genomics Platform"/>
            <consortium name="The Broad Institute Genome Sequencing Center for Infectious Disease"/>
            <person name="Wu L."/>
            <person name="Ma J."/>
        </authorList>
    </citation>
    <scope>NUCLEOTIDE SEQUENCE [LARGE SCALE GENOMIC DNA]</scope>
    <source>
        <strain evidence="12">CCUG 59189</strain>
    </source>
</reference>
<keyword evidence="9" id="KW-0812">Transmembrane</keyword>
<proteinExistence type="predicted"/>
<keyword evidence="4" id="KW-0808">Transferase</keyword>
<evidence type="ECO:0000256" key="2">
    <source>
        <dbReference type="ARBA" id="ARBA00012438"/>
    </source>
</evidence>
<dbReference type="InterPro" id="IPR036890">
    <property type="entry name" value="HATPase_C_sf"/>
</dbReference>
<feature type="transmembrane region" description="Helical" evidence="9">
    <location>
        <begin position="57"/>
        <end position="75"/>
    </location>
</feature>
<dbReference type="PROSITE" id="PS50109">
    <property type="entry name" value="HIS_KIN"/>
    <property type="match status" value="1"/>
</dbReference>
<dbReference type="InterPro" id="IPR004358">
    <property type="entry name" value="Sig_transdc_His_kin-like_C"/>
</dbReference>
<dbReference type="PRINTS" id="PR00344">
    <property type="entry name" value="BCTRLSENSOR"/>
</dbReference>
<evidence type="ECO:0000256" key="8">
    <source>
        <dbReference type="ARBA" id="ARBA00023012"/>
    </source>
</evidence>
<dbReference type="PANTHER" id="PTHR44936:SF9">
    <property type="entry name" value="SENSOR PROTEIN CREC"/>
    <property type="match status" value="1"/>
</dbReference>
<evidence type="ECO:0000313" key="12">
    <source>
        <dbReference type="Proteomes" id="UP001597262"/>
    </source>
</evidence>
<dbReference type="EMBL" id="JBHTLM010000001">
    <property type="protein sequence ID" value="MFD1174745.1"/>
    <property type="molecule type" value="Genomic_DNA"/>
</dbReference>
<dbReference type="InterPro" id="IPR005467">
    <property type="entry name" value="His_kinase_dom"/>
</dbReference>
<protein>
    <recommendedName>
        <fullName evidence="2">histidine kinase</fullName>
        <ecNumber evidence="2">2.7.13.3</ecNumber>
    </recommendedName>
</protein>
<keyword evidence="3" id="KW-0597">Phosphoprotein</keyword>
<keyword evidence="12" id="KW-1185">Reference proteome</keyword>
<dbReference type="RefSeq" id="WP_379315447.1">
    <property type="nucleotide sequence ID" value="NZ_JBHTLM010000001.1"/>
</dbReference>
<dbReference type="PANTHER" id="PTHR44936">
    <property type="entry name" value="SENSOR PROTEIN CREC"/>
    <property type="match status" value="1"/>
</dbReference>
<dbReference type="Gene3D" id="3.30.565.10">
    <property type="entry name" value="Histidine kinase-like ATPase, C-terminal domain"/>
    <property type="match status" value="1"/>
</dbReference>
<feature type="domain" description="Histidine kinase" evidence="10">
    <location>
        <begin position="315"/>
        <end position="422"/>
    </location>
</feature>
<dbReference type="InterPro" id="IPR003594">
    <property type="entry name" value="HATPase_dom"/>
</dbReference>
<dbReference type="Pfam" id="PF02518">
    <property type="entry name" value="HATPase_c"/>
    <property type="match status" value="1"/>
</dbReference>
<name>A0ABW3RS82_9BACL</name>
<feature type="transmembrane region" description="Helical" evidence="9">
    <location>
        <begin position="153"/>
        <end position="176"/>
    </location>
</feature>
<evidence type="ECO:0000256" key="6">
    <source>
        <dbReference type="ARBA" id="ARBA00022777"/>
    </source>
</evidence>
<dbReference type="GO" id="GO:0016301">
    <property type="term" value="F:kinase activity"/>
    <property type="evidence" value="ECO:0007669"/>
    <property type="project" value="UniProtKB-KW"/>
</dbReference>
<comment type="catalytic activity">
    <reaction evidence="1">
        <text>ATP + protein L-histidine = ADP + protein N-phospho-L-histidine.</text>
        <dbReference type="EC" id="2.7.13.3"/>
    </reaction>
</comment>
<keyword evidence="7" id="KW-0067">ATP-binding</keyword>
<dbReference type="Proteomes" id="UP001597262">
    <property type="component" value="Unassembled WGS sequence"/>
</dbReference>
<evidence type="ECO:0000256" key="3">
    <source>
        <dbReference type="ARBA" id="ARBA00022553"/>
    </source>
</evidence>
<keyword evidence="5" id="KW-0547">Nucleotide-binding</keyword>
<accession>A0ABW3RS82</accession>
<dbReference type="SUPFAM" id="SSF55874">
    <property type="entry name" value="ATPase domain of HSP90 chaperone/DNA topoisomerase II/histidine kinase"/>
    <property type="match status" value="1"/>
</dbReference>
<evidence type="ECO:0000256" key="7">
    <source>
        <dbReference type="ARBA" id="ARBA00022840"/>
    </source>
</evidence>
<evidence type="ECO:0000256" key="4">
    <source>
        <dbReference type="ARBA" id="ARBA00022679"/>
    </source>
</evidence>
<keyword evidence="9" id="KW-1133">Transmembrane helix</keyword>
<organism evidence="11 12">
    <name type="scientific">Paenibacillus puldeungensis</name>
    <dbReference type="NCBI Taxonomy" id="696536"/>
    <lineage>
        <taxon>Bacteria</taxon>
        <taxon>Bacillati</taxon>
        <taxon>Bacillota</taxon>
        <taxon>Bacilli</taxon>
        <taxon>Bacillales</taxon>
        <taxon>Paenibacillaceae</taxon>
        <taxon>Paenibacillus</taxon>
    </lineage>
</organism>
<evidence type="ECO:0000313" key="11">
    <source>
        <dbReference type="EMBL" id="MFD1174745.1"/>
    </source>
</evidence>
<comment type="caution">
    <text evidence="11">The sequence shown here is derived from an EMBL/GenBank/DDBJ whole genome shotgun (WGS) entry which is preliminary data.</text>
</comment>
<keyword evidence="8" id="KW-0902">Two-component regulatory system</keyword>
<evidence type="ECO:0000256" key="1">
    <source>
        <dbReference type="ARBA" id="ARBA00000085"/>
    </source>
</evidence>
<gene>
    <name evidence="11" type="ORF">ACFQ3W_00275</name>
</gene>
<evidence type="ECO:0000259" key="10">
    <source>
        <dbReference type="PROSITE" id="PS50109"/>
    </source>
</evidence>
<dbReference type="EC" id="2.7.13.3" evidence="2"/>
<keyword evidence="9" id="KW-0472">Membrane</keyword>
<dbReference type="InterPro" id="IPR050980">
    <property type="entry name" value="2C_sensor_his_kinase"/>
</dbReference>
<evidence type="ECO:0000256" key="5">
    <source>
        <dbReference type="ARBA" id="ARBA00022741"/>
    </source>
</evidence>
<sequence>MEQLFTKHKFIQIGIVALGTALAGELKFNPFGGDIFRIGLGSSVFLLFLLLLRQLSYVTTGIVTGVVVLVFRNGLDMALTDLTLVQSLSRHGSAAVYYIVFAFGMSIIKPRLDRFYPLALGAITAIIDLMSNEAELLTRLIVQGTTYFQWNEWMFLMAIAMLRTYFTTGIYSSIAVSRMRIVQKEQSRRIEQMLGFGSGLYGEVFYLKKSISTLENITLGSYELSRELNNEEQQGQRRKLMQITQQIHEVKKDSQRILAGLVKLVDREMTGDMPLLGLLHFTIKSNLKYADMLGKHITFTQSTNTNYATVSYLPLLTVLNNLTANAVEVIKDRGQIHLEVREQGEMTLFAVSDSGAGVDERDRDLLFEPGFTTKFNDEGVAATGIGLSHVRDIVNLFEGEITVETSSKLGGAVFQVRIPTHRLRKED</sequence>